<name>A0ABP3YPL3_9PSEU</name>
<evidence type="ECO:0000256" key="7">
    <source>
        <dbReference type="ARBA" id="ARBA00047943"/>
    </source>
</evidence>
<evidence type="ECO:0000313" key="11">
    <source>
        <dbReference type="Proteomes" id="UP001499967"/>
    </source>
</evidence>
<dbReference type="PANTHER" id="PTHR43675">
    <property type="entry name" value="ARSENITE METHYLTRANSFERASE"/>
    <property type="match status" value="1"/>
</dbReference>
<sequence>MATGMSSTGVDEHALRAQVRAKYRDVARFPTREFHFHTGRALAERLGYDEALLATLPAGAVESFAGVGNPFSLHPLRAGERVVDVGSGAGLDTLVAASHVGPSGAVIGVDMTPEMLEKARAAAAEVGLRNVEFREALAEALPVEDGWADVVISNGALNLCPDKSTVFAEIRRVLRPGGRVQFADIVTGRPIPQAAVQNIDLWAA</sequence>
<comment type="similarity">
    <text evidence="3">Belongs to the methyltransferase superfamily. Arsenite methyltransferase family.</text>
</comment>
<evidence type="ECO:0000256" key="2">
    <source>
        <dbReference type="ARBA" id="ARBA00022691"/>
    </source>
</evidence>
<dbReference type="InterPro" id="IPR029063">
    <property type="entry name" value="SAM-dependent_MTases_sf"/>
</dbReference>
<comment type="catalytic activity">
    <reaction evidence="7">
        <text>arsenic triglutathione + 2 [thioredoxin]-dithiol + 2 S-adenosyl-L-methionine + H2O = dimethylarsinous acid + 2 [thioredoxin]-disulfide + 3 glutathione + 2 S-adenosyl-L-homocysteine + 2 H(+)</text>
        <dbReference type="Rhea" id="RHEA:69464"/>
        <dbReference type="Rhea" id="RHEA-COMP:10698"/>
        <dbReference type="Rhea" id="RHEA-COMP:10700"/>
        <dbReference type="ChEBI" id="CHEBI:15377"/>
        <dbReference type="ChEBI" id="CHEBI:15378"/>
        <dbReference type="ChEBI" id="CHEBI:23808"/>
        <dbReference type="ChEBI" id="CHEBI:29950"/>
        <dbReference type="ChEBI" id="CHEBI:50058"/>
        <dbReference type="ChEBI" id="CHEBI:57856"/>
        <dbReference type="ChEBI" id="CHEBI:57925"/>
        <dbReference type="ChEBI" id="CHEBI:59789"/>
        <dbReference type="ChEBI" id="CHEBI:183640"/>
        <dbReference type="EC" id="2.1.1.137"/>
    </reaction>
</comment>
<accession>A0ABP3YPL3</accession>
<evidence type="ECO:0000256" key="1">
    <source>
        <dbReference type="ARBA" id="ARBA00022679"/>
    </source>
</evidence>
<evidence type="ECO:0000256" key="4">
    <source>
        <dbReference type="ARBA" id="ARBA00034521"/>
    </source>
</evidence>
<dbReference type="SUPFAM" id="SSF53335">
    <property type="entry name" value="S-adenosyl-L-methionine-dependent methyltransferases"/>
    <property type="match status" value="1"/>
</dbReference>
<comment type="caution">
    <text evidence="10">The sequence shown here is derived from an EMBL/GenBank/DDBJ whole genome shotgun (WGS) entry which is preliminary data.</text>
</comment>
<protein>
    <recommendedName>
        <fullName evidence="5">Arsenite methyltransferase</fullName>
        <ecNumber evidence="4">2.1.1.137</ecNumber>
    </recommendedName>
</protein>
<dbReference type="InterPro" id="IPR025714">
    <property type="entry name" value="Methyltranfer_dom"/>
</dbReference>
<dbReference type="EMBL" id="BAAAHP010000234">
    <property type="protein sequence ID" value="GAA0901593.1"/>
    <property type="molecule type" value="Genomic_DNA"/>
</dbReference>
<evidence type="ECO:0000256" key="3">
    <source>
        <dbReference type="ARBA" id="ARBA00034487"/>
    </source>
</evidence>
<evidence type="ECO:0000259" key="9">
    <source>
        <dbReference type="Pfam" id="PF13847"/>
    </source>
</evidence>
<reference evidence="11" key="1">
    <citation type="journal article" date="2019" name="Int. J. Syst. Evol. Microbiol.">
        <title>The Global Catalogue of Microorganisms (GCM) 10K type strain sequencing project: providing services to taxonomists for standard genome sequencing and annotation.</title>
        <authorList>
            <consortium name="The Broad Institute Genomics Platform"/>
            <consortium name="The Broad Institute Genome Sequencing Center for Infectious Disease"/>
            <person name="Wu L."/>
            <person name="Ma J."/>
        </authorList>
    </citation>
    <scope>NUCLEOTIDE SEQUENCE [LARGE SCALE GENOMIC DNA]</scope>
    <source>
        <strain evidence="11">JCM 11117</strain>
    </source>
</reference>
<keyword evidence="11" id="KW-1185">Reference proteome</keyword>
<dbReference type="Gene3D" id="3.40.50.150">
    <property type="entry name" value="Vaccinia Virus protein VP39"/>
    <property type="match status" value="1"/>
</dbReference>
<comment type="catalytic activity">
    <reaction evidence="6">
        <text>arsenic triglutathione + [thioredoxin]-dithiol + S-adenosyl-L-methionine + 2 H2O = methylarsonous acid + [thioredoxin]-disulfide + 3 glutathione + S-adenosyl-L-homocysteine + H(+)</text>
        <dbReference type="Rhea" id="RHEA:69460"/>
        <dbReference type="Rhea" id="RHEA-COMP:10698"/>
        <dbReference type="Rhea" id="RHEA-COMP:10700"/>
        <dbReference type="ChEBI" id="CHEBI:15377"/>
        <dbReference type="ChEBI" id="CHEBI:15378"/>
        <dbReference type="ChEBI" id="CHEBI:17826"/>
        <dbReference type="ChEBI" id="CHEBI:29950"/>
        <dbReference type="ChEBI" id="CHEBI:50058"/>
        <dbReference type="ChEBI" id="CHEBI:57856"/>
        <dbReference type="ChEBI" id="CHEBI:57925"/>
        <dbReference type="ChEBI" id="CHEBI:59789"/>
        <dbReference type="ChEBI" id="CHEBI:183640"/>
        <dbReference type="EC" id="2.1.1.137"/>
    </reaction>
</comment>
<proteinExistence type="inferred from homology"/>
<keyword evidence="1" id="KW-0808">Transferase</keyword>
<evidence type="ECO:0000256" key="5">
    <source>
        <dbReference type="ARBA" id="ARBA00034545"/>
    </source>
</evidence>
<organism evidence="10 11">
    <name type="scientific">Pseudonocardia zijingensis</name>
    <dbReference type="NCBI Taxonomy" id="153376"/>
    <lineage>
        <taxon>Bacteria</taxon>
        <taxon>Bacillati</taxon>
        <taxon>Actinomycetota</taxon>
        <taxon>Actinomycetes</taxon>
        <taxon>Pseudonocardiales</taxon>
        <taxon>Pseudonocardiaceae</taxon>
        <taxon>Pseudonocardia</taxon>
    </lineage>
</organism>
<dbReference type="Pfam" id="PF13847">
    <property type="entry name" value="Methyltransf_31"/>
    <property type="match status" value="1"/>
</dbReference>
<dbReference type="CDD" id="cd02440">
    <property type="entry name" value="AdoMet_MTases"/>
    <property type="match status" value="1"/>
</dbReference>
<dbReference type="Proteomes" id="UP001499967">
    <property type="component" value="Unassembled WGS sequence"/>
</dbReference>
<evidence type="ECO:0000313" key="10">
    <source>
        <dbReference type="EMBL" id="GAA0901593.1"/>
    </source>
</evidence>
<comment type="catalytic activity">
    <reaction evidence="8">
        <text>arsenic triglutathione + 3 [thioredoxin]-dithiol + 3 S-adenosyl-L-methionine = trimethylarsine + 3 [thioredoxin]-disulfide + 3 glutathione + 3 S-adenosyl-L-homocysteine + 3 H(+)</text>
        <dbReference type="Rhea" id="RHEA:69432"/>
        <dbReference type="Rhea" id="RHEA-COMP:10698"/>
        <dbReference type="Rhea" id="RHEA-COMP:10700"/>
        <dbReference type="ChEBI" id="CHEBI:15378"/>
        <dbReference type="ChEBI" id="CHEBI:27130"/>
        <dbReference type="ChEBI" id="CHEBI:29950"/>
        <dbReference type="ChEBI" id="CHEBI:50058"/>
        <dbReference type="ChEBI" id="CHEBI:57856"/>
        <dbReference type="ChEBI" id="CHEBI:57925"/>
        <dbReference type="ChEBI" id="CHEBI:59789"/>
        <dbReference type="ChEBI" id="CHEBI:183640"/>
        <dbReference type="EC" id="2.1.1.137"/>
    </reaction>
</comment>
<evidence type="ECO:0000256" key="8">
    <source>
        <dbReference type="ARBA" id="ARBA00048428"/>
    </source>
</evidence>
<keyword evidence="2" id="KW-0949">S-adenosyl-L-methionine</keyword>
<dbReference type="InterPro" id="IPR026669">
    <property type="entry name" value="Arsenite_MeTrfase-like"/>
</dbReference>
<feature type="domain" description="Methyltransferase" evidence="9">
    <location>
        <begin position="78"/>
        <end position="196"/>
    </location>
</feature>
<gene>
    <name evidence="10" type="ORF">GCM10009559_68310</name>
</gene>
<dbReference type="PANTHER" id="PTHR43675:SF8">
    <property type="entry name" value="ARSENITE METHYLTRANSFERASE"/>
    <property type="match status" value="1"/>
</dbReference>
<evidence type="ECO:0000256" key="6">
    <source>
        <dbReference type="ARBA" id="ARBA00047941"/>
    </source>
</evidence>
<dbReference type="EC" id="2.1.1.137" evidence="4"/>